<evidence type="ECO:0000256" key="2">
    <source>
        <dbReference type="ARBA" id="ARBA00022603"/>
    </source>
</evidence>
<evidence type="ECO:0000313" key="7">
    <source>
        <dbReference type="Proteomes" id="UP000000657"/>
    </source>
</evidence>
<reference evidence="6 7" key="1">
    <citation type="journal article" date="2007" name="Genome Res.">
        <title>Genome characteristics of facultatively symbiotic Frankia sp. strains reflect host range and host plant biogeography.</title>
        <authorList>
            <person name="Normand P."/>
            <person name="Lapierre P."/>
            <person name="Tisa L.S."/>
            <person name="Gogarten J.P."/>
            <person name="Alloisio N."/>
            <person name="Bagnarol E."/>
            <person name="Bassi C.A."/>
            <person name="Berry A.M."/>
            <person name="Bickhart D.M."/>
            <person name="Choisne N."/>
            <person name="Couloux A."/>
            <person name="Cournoyer B."/>
            <person name="Cruveiller S."/>
            <person name="Daubin V."/>
            <person name="Demange N."/>
            <person name="Francino M.P."/>
            <person name="Goltsman E."/>
            <person name="Huang Y."/>
            <person name="Kopp O.R."/>
            <person name="Labarre L."/>
            <person name="Lapidus A."/>
            <person name="Lavire C."/>
            <person name="Marechal J."/>
            <person name="Martinez M."/>
            <person name="Mastronunzio J.E."/>
            <person name="Mullin B.C."/>
            <person name="Niemann J."/>
            <person name="Pujic P."/>
            <person name="Rawnsley T."/>
            <person name="Rouy Z."/>
            <person name="Schenowitz C."/>
            <person name="Sellstedt A."/>
            <person name="Tavares F."/>
            <person name="Tomkins J.P."/>
            <person name="Vallenet D."/>
            <person name="Valverde C."/>
            <person name="Wall L.G."/>
            <person name="Wang Y."/>
            <person name="Medigue C."/>
            <person name="Benson D.R."/>
        </authorList>
    </citation>
    <scope>NUCLEOTIDE SEQUENCE [LARGE SCALE GENOMIC DNA]</scope>
    <source>
        <strain evidence="7">DSM 45986 / CECT 9034 / ACN14a</strain>
    </source>
</reference>
<proteinExistence type="inferred from homology"/>
<evidence type="ECO:0000256" key="5">
    <source>
        <dbReference type="ARBA" id="ARBA00023098"/>
    </source>
</evidence>
<dbReference type="Pfam" id="PF02353">
    <property type="entry name" value="CMAS"/>
    <property type="match status" value="1"/>
</dbReference>
<dbReference type="RefSeq" id="WP_011604595.1">
    <property type="nucleotide sequence ID" value="NC_008278.1"/>
</dbReference>
<dbReference type="Proteomes" id="UP000000657">
    <property type="component" value="Chromosome"/>
</dbReference>
<dbReference type="OrthoDB" id="9782855at2"/>
<dbReference type="STRING" id="326424.FRAAL3451"/>
<dbReference type="KEGG" id="fal:FRAAL3451"/>
<dbReference type="CDD" id="cd02440">
    <property type="entry name" value="AdoMet_MTases"/>
    <property type="match status" value="1"/>
</dbReference>
<dbReference type="GO" id="GO:0008610">
    <property type="term" value="P:lipid biosynthetic process"/>
    <property type="evidence" value="ECO:0007669"/>
    <property type="project" value="InterPro"/>
</dbReference>
<evidence type="ECO:0000256" key="1">
    <source>
        <dbReference type="ARBA" id="ARBA00010815"/>
    </source>
</evidence>
<sequence>MTAPADADRAAGAAAAVRHHYDVGDEFYRLWLDSSLTYSCAMWEPVGGETLDGGGDALAVAQERKLRFHLDAVGADRARAVLDVGCGWGSVLARLAVRHGVPRSVGLTLSERQAAHVRSQALPGVEVRLENWMDYTPQGRFDGIISIGAFEHFATPADPPAEKIRIYREFFTRCHRWLTPDGVLSLQTIAYASMRREQANGFIQREIFPDADLPTLAEITAAAEGIFEVRALHNGRFDYARTCEEWARRLRARRDEAVALVGPDVVARYERYLRLSAVGFRMRRICLLRLVLVPYRGTDVDGPGGPAR</sequence>
<organism evidence="6 7">
    <name type="scientific">Frankia alni (strain DSM 45986 / CECT 9034 / ACN14a)</name>
    <dbReference type="NCBI Taxonomy" id="326424"/>
    <lineage>
        <taxon>Bacteria</taxon>
        <taxon>Bacillati</taxon>
        <taxon>Actinomycetota</taxon>
        <taxon>Actinomycetes</taxon>
        <taxon>Frankiales</taxon>
        <taxon>Frankiaceae</taxon>
        <taxon>Frankia</taxon>
    </lineage>
</organism>
<protein>
    <submittedName>
        <fullName evidence="6">Cyclopropane-fatty-acyl-phospholipid synthase</fullName>
        <ecNumber evidence="6">2.1.1.79</ecNumber>
    </submittedName>
</protein>
<dbReference type="InterPro" id="IPR003333">
    <property type="entry name" value="CMAS"/>
</dbReference>
<dbReference type="SUPFAM" id="SSF53335">
    <property type="entry name" value="S-adenosyl-L-methionine-dependent methyltransferases"/>
    <property type="match status" value="1"/>
</dbReference>
<dbReference type="GO" id="GO:0032259">
    <property type="term" value="P:methylation"/>
    <property type="evidence" value="ECO:0007669"/>
    <property type="project" value="UniProtKB-KW"/>
</dbReference>
<dbReference type="PANTHER" id="PTHR43667:SF1">
    <property type="entry name" value="CYCLOPROPANE-FATTY-ACYL-PHOSPHOLIPID SYNTHASE"/>
    <property type="match status" value="1"/>
</dbReference>
<dbReference type="InterPro" id="IPR050723">
    <property type="entry name" value="CFA/CMAS"/>
</dbReference>
<keyword evidence="4" id="KW-0949">S-adenosyl-L-methionine</keyword>
<keyword evidence="2 6" id="KW-0489">Methyltransferase</keyword>
<dbReference type="eggNOG" id="COG2230">
    <property type="taxonomic scope" value="Bacteria"/>
</dbReference>
<dbReference type="EC" id="2.1.1.79" evidence="6"/>
<dbReference type="Gene3D" id="3.40.50.150">
    <property type="entry name" value="Vaccinia Virus protein VP39"/>
    <property type="match status" value="1"/>
</dbReference>
<keyword evidence="7" id="KW-1185">Reference proteome</keyword>
<dbReference type="GO" id="GO:0008825">
    <property type="term" value="F:cyclopropane-fatty-acyl-phospholipid synthase activity"/>
    <property type="evidence" value="ECO:0007669"/>
    <property type="project" value="UniProtKB-EC"/>
</dbReference>
<dbReference type="PANTHER" id="PTHR43667">
    <property type="entry name" value="CYCLOPROPANE-FATTY-ACYL-PHOSPHOLIPID SYNTHASE"/>
    <property type="match status" value="1"/>
</dbReference>
<keyword evidence="3 6" id="KW-0808">Transferase</keyword>
<keyword evidence="5" id="KW-0443">Lipid metabolism</keyword>
<evidence type="ECO:0000256" key="4">
    <source>
        <dbReference type="ARBA" id="ARBA00022691"/>
    </source>
</evidence>
<dbReference type="AlphaFoldDB" id="Q0RK64"/>
<dbReference type="InterPro" id="IPR029063">
    <property type="entry name" value="SAM-dependent_MTases_sf"/>
</dbReference>
<comment type="similarity">
    <text evidence="1">Belongs to the CFA/CMAS family.</text>
</comment>
<evidence type="ECO:0000313" key="6">
    <source>
        <dbReference type="EMBL" id="CAJ62095.1"/>
    </source>
</evidence>
<accession>Q0RK64</accession>
<gene>
    <name evidence="6" type="ordered locus">FRAAL3451</name>
</gene>
<dbReference type="PIRSF" id="PIRSF003085">
    <property type="entry name" value="CMAS"/>
    <property type="match status" value="1"/>
</dbReference>
<dbReference type="EMBL" id="CT573213">
    <property type="protein sequence ID" value="CAJ62095.1"/>
    <property type="molecule type" value="Genomic_DNA"/>
</dbReference>
<name>Q0RK64_FRAAA</name>
<dbReference type="HOGENOM" id="CLU_026434_3_0_11"/>
<evidence type="ECO:0000256" key="3">
    <source>
        <dbReference type="ARBA" id="ARBA00022679"/>
    </source>
</evidence>